<dbReference type="STRING" id="1618443.UV73_C0010G0050"/>
<reference evidence="1 2" key="1">
    <citation type="journal article" date="2015" name="Nature">
        <title>rRNA introns, odd ribosomes, and small enigmatic genomes across a large radiation of phyla.</title>
        <authorList>
            <person name="Brown C.T."/>
            <person name="Hug L.A."/>
            <person name="Thomas B.C."/>
            <person name="Sharon I."/>
            <person name="Castelle C.J."/>
            <person name="Singh A."/>
            <person name="Wilkins M.J."/>
            <person name="Williams K.H."/>
            <person name="Banfield J.F."/>
        </authorList>
    </citation>
    <scope>NUCLEOTIDE SEQUENCE [LARGE SCALE GENOMIC DNA]</scope>
</reference>
<evidence type="ECO:0000313" key="2">
    <source>
        <dbReference type="Proteomes" id="UP000034894"/>
    </source>
</evidence>
<sequence length="240" mass="27818">MTKSNPELQFFSQRMSKFALTVIDRSRAFLYYYAVKGNPRVSLSQIVKDFKTTGLSNPNVTKLRDVLVKDRIIMKISKDTWQLKSDKIEEVEKQFHLNECFRKEPIKQLSPSGNYVNKRRFQDLKKTKGKYDFSRLLEMLSELGNAFKTKNYISVILLIRAILDHVPPIFGVNTFSELANNYTGAKSFKESMLNLENSSRKIADAYLHVKIRNKETLPNNKQVDFPNDLDVLLAEIVRIS</sequence>
<protein>
    <submittedName>
        <fullName evidence="1">Uncharacterized protein</fullName>
    </submittedName>
</protein>
<dbReference type="EMBL" id="LCFP01000010">
    <property type="protein sequence ID" value="KKS96465.1"/>
    <property type="molecule type" value="Genomic_DNA"/>
</dbReference>
<name>A0A0G1DEX8_9BACT</name>
<comment type="caution">
    <text evidence="1">The sequence shown here is derived from an EMBL/GenBank/DDBJ whole genome shotgun (WGS) entry which is preliminary data.</text>
</comment>
<dbReference type="AlphaFoldDB" id="A0A0G1DEX8"/>
<proteinExistence type="predicted"/>
<organism evidence="1 2">
    <name type="scientific">Candidatus Gottesmanbacteria bacterium GW2011_GWA2_43_14</name>
    <dbReference type="NCBI Taxonomy" id="1618443"/>
    <lineage>
        <taxon>Bacteria</taxon>
        <taxon>Candidatus Gottesmaniibacteriota</taxon>
    </lineage>
</organism>
<gene>
    <name evidence="1" type="ORF">UV73_C0010G0050</name>
</gene>
<evidence type="ECO:0000313" key="1">
    <source>
        <dbReference type="EMBL" id="KKS96465.1"/>
    </source>
</evidence>
<accession>A0A0G1DEX8</accession>
<dbReference type="Proteomes" id="UP000034894">
    <property type="component" value="Unassembled WGS sequence"/>
</dbReference>